<dbReference type="Gene3D" id="2.120.10.30">
    <property type="entry name" value="TolB, C-terminal domain"/>
    <property type="match status" value="1"/>
</dbReference>
<feature type="signal peptide" evidence="3">
    <location>
        <begin position="1"/>
        <end position="27"/>
    </location>
</feature>
<keyword evidence="3" id="KW-0732">Signal</keyword>
<dbReference type="InterPro" id="IPR001375">
    <property type="entry name" value="Peptidase_S9_cat"/>
</dbReference>
<dbReference type="SUPFAM" id="SSF53474">
    <property type="entry name" value="alpha/beta-Hydrolases"/>
    <property type="match status" value="1"/>
</dbReference>
<dbReference type="EMBL" id="JAYGII010000013">
    <property type="protein sequence ID" value="MEA5445639.1"/>
    <property type="molecule type" value="Genomic_DNA"/>
</dbReference>
<dbReference type="Proteomes" id="UP001302316">
    <property type="component" value="Unassembled WGS sequence"/>
</dbReference>
<evidence type="ECO:0000313" key="6">
    <source>
        <dbReference type="Proteomes" id="UP001302316"/>
    </source>
</evidence>
<proteinExistence type="predicted"/>
<comment type="caution">
    <text evidence="5">The sequence shown here is derived from an EMBL/GenBank/DDBJ whole genome shotgun (WGS) entry which is preliminary data.</text>
</comment>
<name>A0AAP6JGD7_9GAMM</name>
<dbReference type="Gene3D" id="3.40.50.1820">
    <property type="entry name" value="alpha/beta hydrolase"/>
    <property type="match status" value="1"/>
</dbReference>
<evidence type="ECO:0000256" key="1">
    <source>
        <dbReference type="ARBA" id="ARBA00022801"/>
    </source>
</evidence>
<dbReference type="AlphaFoldDB" id="A0AAP6JGD7"/>
<accession>A0AAP6JGD7</accession>
<dbReference type="InterPro" id="IPR029058">
    <property type="entry name" value="AB_hydrolase_fold"/>
</dbReference>
<protein>
    <submittedName>
        <fullName evidence="5">Prolyl oligopeptidase family serine peptidase</fullName>
    </submittedName>
</protein>
<keyword evidence="1" id="KW-0378">Hydrolase</keyword>
<dbReference type="GO" id="GO:0006508">
    <property type="term" value="P:proteolysis"/>
    <property type="evidence" value="ECO:0007669"/>
    <property type="project" value="InterPro"/>
</dbReference>
<reference evidence="5 6" key="1">
    <citation type="submission" date="2023-12" db="EMBL/GenBank/DDBJ databases">
        <title>Whole-genome sequencing of halo(alkali)philic microorganisms from hypersaline lakes.</title>
        <authorList>
            <person name="Sorokin D.Y."/>
            <person name="Merkel A.Y."/>
            <person name="Messina E."/>
            <person name="Yakimov M."/>
        </authorList>
    </citation>
    <scope>NUCLEOTIDE SEQUENCE [LARGE SCALE GENOMIC DNA]</scope>
    <source>
        <strain evidence="5 6">AB-CW1</strain>
    </source>
</reference>
<dbReference type="Pfam" id="PF00326">
    <property type="entry name" value="Peptidase_S9"/>
    <property type="match status" value="1"/>
</dbReference>
<dbReference type="SUPFAM" id="SSF82171">
    <property type="entry name" value="DPP6 N-terminal domain-like"/>
    <property type="match status" value="1"/>
</dbReference>
<sequence length="810" mass="91374">MTARQRKPLGLLAGIAAALLLPVNALAQEAEVGSYQEPPQEIIDLVDAPLTPLVSLSPRGDQLLLMERPPLRTIRDLAEPEKRLAGIRFNPENRGPSRPSYFTGLSLQSIDEGRLREVEGLPERPRIRNVSFSPDGTQLAFVQVEPERLALWVVDVESAEARELEGLDVNATYPGTPYVWSVDSESLLVRRVSPEQGAAPDRDPVPDGPIIQENRGRAAPARTYQDLLEDRHDERLFEHYFHGELVRARLDGDQEVLAEGILSDFSPSPDGNYLLVETLREPWSYSVPFFRFARTIEVLDRQGEPVYQVVDRDLADDLVIAFDATVTGPRSVSWRSDAPATLFWAEAQDEGNPRKDVDVREHLYLLEAPFDGEAVKLATLSDRFRSVHFGDGDTALVLERWYNNRDENMWRVAPDAPEREAERLWTRSWEDRYNDPGSPKTRSNESGHRVLVMAEGDLLLAGDGASDEGDRPFLDRFNLEALESERLWRSTSPWYEQVTAVLDPDTPVVLTRRESVDVPPNFYWRDLATDSKSRITDFEHPLPELKGVSRELITYEREDGLPMSAQMYLPDGYDPETDGPLPTLVWAYPREYRSADAAGQIQGSPYQFNRLSYWGPHFALTQGWAVLDRATMPVVGEDDKEPNDTFIEQLVMNGKAAVEAGVERGITDPERVAIGGHSYGAFMTANVLAHSDTFQAGIARSGAFNRTLTPFGFQREQRTIWDDTDLYIRMSPFFAADQLSHPILLIHGAEDNNSGTFPMQSERLFEALRGLGGTARLVMLPEESHGYRARESVLHMLHEQLEWLREFVAE</sequence>
<dbReference type="GO" id="GO:0004252">
    <property type="term" value="F:serine-type endopeptidase activity"/>
    <property type="evidence" value="ECO:0007669"/>
    <property type="project" value="TreeGrafter"/>
</dbReference>
<dbReference type="PANTHER" id="PTHR42776:SF28">
    <property type="entry name" value="GLUTAMYL ENDOPEPTIDASE, CHLOROPLASTIC-RELATED"/>
    <property type="match status" value="1"/>
</dbReference>
<feature type="chain" id="PRO_5043023402" evidence="3">
    <location>
        <begin position="28"/>
        <end position="810"/>
    </location>
</feature>
<evidence type="ECO:0000256" key="3">
    <source>
        <dbReference type="SAM" id="SignalP"/>
    </source>
</evidence>
<dbReference type="RefSeq" id="WP_346051287.1">
    <property type="nucleotide sequence ID" value="NZ_JAYGII010000013.1"/>
</dbReference>
<keyword evidence="6" id="KW-1185">Reference proteome</keyword>
<evidence type="ECO:0000259" key="4">
    <source>
        <dbReference type="Pfam" id="PF00326"/>
    </source>
</evidence>
<dbReference type="PANTHER" id="PTHR42776">
    <property type="entry name" value="SERINE PEPTIDASE S9 FAMILY MEMBER"/>
    <property type="match status" value="1"/>
</dbReference>
<evidence type="ECO:0000256" key="2">
    <source>
        <dbReference type="SAM" id="MobiDB-lite"/>
    </source>
</evidence>
<feature type="domain" description="Peptidase S9 prolyl oligopeptidase catalytic" evidence="4">
    <location>
        <begin position="656"/>
        <end position="807"/>
    </location>
</feature>
<gene>
    <name evidence="5" type="ORF">VCB98_07400</name>
</gene>
<organism evidence="5 6">
    <name type="scientific">Natronospira elongata</name>
    <dbReference type="NCBI Taxonomy" id="3110268"/>
    <lineage>
        <taxon>Bacteria</taxon>
        <taxon>Pseudomonadati</taxon>
        <taxon>Pseudomonadota</taxon>
        <taxon>Gammaproteobacteria</taxon>
        <taxon>Natronospirales</taxon>
        <taxon>Natronospiraceae</taxon>
        <taxon>Natronospira</taxon>
    </lineage>
</organism>
<dbReference type="InterPro" id="IPR011042">
    <property type="entry name" value="6-blade_b-propeller_TolB-like"/>
</dbReference>
<evidence type="ECO:0000313" key="5">
    <source>
        <dbReference type="EMBL" id="MEA5445639.1"/>
    </source>
</evidence>
<feature type="region of interest" description="Disordered" evidence="2">
    <location>
        <begin position="194"/>
        <end position="218"/>
    </location>
</feature>